<dbReference type="PANTHER" id="PTHR24043">
    <property type="entry name" value="SCAVENGER RECEPTOR CLASS F"/>
    <property type="match status" value="1"/>
</dbReference>
<keyword evidence="2" id="KW-0472">Membrane</keyword>
<protein>
    <recommendedName>
        <fullName evidence="4">EMI domain-containing protein</fullName>
    </recommendedName>
</protein>
<dbReference type="PANTHER" id="PTHR24043:SF8">
    <property type="entry name" value="EGF-LIKE DOMAIN-CONTAINING PROTEIN"/>
    <property type="match status" value="1"/>
</dbReference>
<keyword evidence="1" id="KW-0245">EGF-like domain</keyword>
<evidence type="ECO:0000313" key="3">
    <source>
        <dbReference type="EMBL" id="JAS18242.1"/>
    </source>
</evidence>
<dbReference type="AlphaFoldDB" id="A0A1B6CXP1"/>
<proteinExistence type="predicted"/>
<dbReference type="EMBL" id="GEDC01019056">
    <property type="protein sequence ID" value="JAS18242.1"/>
    <property type="molecule type" value="Transcribed_RNA"/>
</dbReference>
<gene>
    <name evidence="3" type="ORF">g.11735</name>
</gene>
<evidence type="ECO:0000256" key="2">
    <source>
        <dbReference type="SAM" id="Phobius"/>
    </source>
</evidence>
<dbReference type="CDD" id="cd00055">
    <property type="entry name" value="EGF_Lam"/>
    <property type="match status" value="1"/>
</dbReference>
<dbReference type="InterPro" id="IPR042635">
    <property type="entry name" value="MEGF10/SREC1/2-like"/>
</dbReference>
<dbReference type="SUPFAM" id="SSF57184">
    <property type="entry name" value="Growth factor receptor domain"/>
    <property type="match status" value="1"/>
</dbReference>
<dbReference type="GO" id="GO:0048731">
    <property type="term" value="P:system development"/>
    <property type="evidence" value="ECO:0007669"/>
    <property type="project" value="UniProtKB-ARBA"/>
</dbReference>
<dbReference type="GO" id="GO:0048513">
    <property type="term" value="P:animal organ development"/>
    <property type="evidence" value="ECO:0007669"/>
    <property type="project" value="UniProtKB-ARBA"/>
</dbReference>
<sequence length="647" mass="72636">MQLYNGWVSLCLDMDICNYKFYLTNLYSEQYLPQNRIIQSRCEGTRQRTSDIPKLHLVSKSSSSMFQVYSAIQGKANIREVRTRVVTECCPGFVQLYSKCVTNCTDCSNMFCNTTTNHCTCLPGFQGNHCNESCEDGKWGDNCSEICTCRVDEECNKATGYCSPKPTKDTQSTLSLIPSSNQEQFTESPVTEPLHTLPSELTNIDEISSKPIVLPTNFISILTQSTISMEPKMSIASTEAAPSTNFVELSTTKISLGLINKPTQENLPLSTIASINLEEANLSIRQNTISFKQSFTPATQSSQTVTPIIERTPTNTTDIAILHEYTNTSILTLPSISATRPTPLVTSDTQLSVLSHENNFNKNKTPSIFKHQITQTQPNFSEVITTFKTPVSNSILDQLPNLSIKNMSGFKPTDTDNVFVNIFGMTIKSNEIPLTTKSTDLFISIFPQITTNNYLKPNKVLTKDSHEVSNSIEKFTTEPSDSHLVKPGVVEFPLAPKYLLPESKEAAVSHRDFLPENYDISQEANRELNATMMYAVWINELSANSSITFIIAIVLIVLVTVMTSFLVYYYYSKKYSEMCSDKQTQKEKESSQPSRNSIYDVPGPPTFSYINAFTLEYLTKESREPNYDHPCSARCLLNEPVYDELRY</sequence>
<accession>A0A1B6CXP1</accession>
<dbReference type="InterPro" id="IPR002049">
    <property type="entry name" value="LE_dom"/>
</dbReference>
<name>A0A1B6CXP1_9HEMI</name>
<dbReference type="GO" id="GO:0005044">
    <property type="term" value="F:scavenger receptor activity"/>
    <property type="evidence" value="ECO:0007669"/>
    <property type="project" value="InterPro"/>
</dbReference>
<reference evidence="3" key="1">
    <citation type="submission" date="2015-12" db="EMBL/GenBank/DDBJ databases">
        <title>De novo transcriptome assembly of four potential Pierce s Disease insect vectors from Arizona vineyards.</title>
        <authorList>
            <person name="Tassone E.E."/>
        </authorList>
    </citation>
    <scope>NUCLEOTIDE SEQUENCE</scope>
</reference>
<keyword evidence="2" id="KW-0812">Transmembrane</keyword>
<keyword evidence="2" id="KW-1133">Transmembrane helix</keyword>
<feature type="transmembrane region" description="Helical" evidence="2">
    <location>
        <begin position="549"/>
        <end position="571"/>
    </location>
</feature>
<organism evidence="3">
    <name type="scientific">Clastoptera arizonana</name>
    <name type="common">Arizona spittle bug</name>
    <dbReference type="NCBI Taxonomy" id="38151"/>
    <lineage>
        <taxon>Eukaryota</taxon>
        <taxon>Metazoa</taxon>
        <taxon>Ecdysozoa</taxon>
        <taxon>Arthropoda</taxon>
        <taxon>Hexapoda</taxon>
        <taxon>Insecta</taxon>
        <taxon>Pterygota</taxon>
        <taxon>Neoptera</taxon>
        <taxon>Paraneoptera</taxon>
        <taxon>Hemiptera</taxon>
        <taxon>Auchenorrhyncha</taxon>
        <taxon>Cercopoidea</taxon>
        <taxon>Clastopteridae</taxon>
        <taxon>Clastoptera</taxon>
    </lineage>
</organism>
<dbReference type="InterPro" id="IPR009030">
    <property type="entry name" value="Growth_fac_rcpt_cys_sf"/>
</dbReference>
<dbReference type="Gene3D" id="2.170.300.10">
    <property type="entry name" value="Tie2 ligand-binding domain superfamily"/>
    <property type="match status" value="1"/>
</dbReference>
<evidence type="ECO:0000256" key="1">
    <source>
        <dbReference type="ARBA" id="ARBA00022536"/>
    </source>
</evidence>
<evidence type="ECO:0008006" key="4">
    <source>
        <dbReference type="Google" id="ProtNLM"/>
    </source>
</evidence>